<accession>A0A8H4IPQ5</accession>
<protein>
    <submittedName>
        <fullName evidence="3">Uncharacterized protein</fullName>
    </submittedName>
</protein>
<reference evidence="3" key="1">
    <citation type="submission" date="2020-04" db="EMBL/GenBank/DDBJ databases">
        <title>Genome Assembly and Annotation of Botryosphaeria dothidea sdau 11-99, a Latent Pathogen of Apple Fruit Ring Rot in China.</title>
        <authorList>
            <person name="Yu C."/>
            <person name="Diao Y."/>
            <person name="Lu Q."/>
            <person name="Zhao J."/>
            <person name="Cui S."/>
            <person name="Peng C."/>
            <person name="He B."/>
            <person name="Liu H."/>
        </authorList>
    </citation>
    <scope>NUCLEOTIDE SEQUENCE [LARGE SCALE GENOMIC DNA]</scope>
    <source>
        <strain evidence="3">Sdau11-99</strain>
    </source>
</reference>
<organism evidence="3 4">
    <name type="scientific">Botryosphaeria dothidea</name>
    <dbReference type="NCBI Taxonomy" id="55169"/>
    <lineage>
        <taxon>Eukaryota</taxon>
        <taxon>Fungi</taxon>
        <taxon>Dikarya</taxon>
        <taxon>Ascomycota</taxon>
        <taxon>Pezizomycotina</taxon>
        <taxon>Dothideomycetes</taxon>
        <taxon>Dothideomycetes incertae sedis</taxon>
        <taxon>Botryosphaeriales</taxon>
        <taxon>Botryosphaeriaceae</taxon>
        <taxon>Botryosphaeria</taxon>
    </lineage>
</organism>
<dbReference type="EMBL" id="WWBZ02000062">
    <property type="protein sequence ID" value="KAF4303018.1"/>
    <property type="molecule type" value="Genomic_DNA"/>
</dbReference>
<feature type="region of interest" description="Disordered" evidence="2">
    <location>
        <begin position="135"/>
        <end position="170"/>
    </location>
</feature>
<comment type="caution">
    <text evidence="3">The sequence shown here is derived from an EMBL/GenBank/DDBJ whole genome shotgun (WGS) entry which is preliminary data.</text>
</comment>
<feature type="compositionally biased region" description="Low complexity" evidence="2">
    <location>
        <begin position="35"/>
        <end position="52"/>
    </location>
</feature>
<keyword evidence="4" id="KW-1185">Reference proteome</keyword>
<name>A0A8H4IPQ5_9PEZI</name>
<dbReference type="Proteomes" id="UP000572817">
    <property type="component" value="Unassembled WGS sequence"/>
</dbReference>
<feature type="region of interest" description="Disordered" evidence="2">
    <location>
        <begin position="1"/>
        <end position="52"/>
    </location>
</feature>
<dbReference type="OrthoDB" id="10659337at2759"/>
<evidence type="ECO:0000256" key="2">
    <source>
        <dbReference type="SAM" id="MobiDB-lite"/>
    </source>
</evidence>
<dbReference type="AlphaFoldDB" id="A0A8H4IPQ5"/>
<feature type="region of interest" description="Disordered" evidence="2">
    <location>
        <begin position="222"/>
        <end position="251"/>
    </location>
</feature>
<feature type="coiled-coil region" evidence="1">
    <location>
        <begin position="311"/>
        <end position="353"/>
    </location>
</feature>
<feature type="region of interest" description="Disordered" evidence="2">
    <location>
        <begin position="86"/>
        <end position="108"/>
    </location>
</feature>
<sequence>MTAQPRTRPLDEPTTNQSLTLLTAHWGPNPRDWQPAAPHAYADAATPSTWPTSTPAALAHLAQVSGGAPRRTAALTTLAAVIRERVARARGTKKNKNKDDDDPPQHALPADIRTAAARLSLLNPDATYPRARTTTITPADGFVPQNPEAPHTTSSDARYPVGTRPTRRARSAVAAGDEAFLLDFDGEEARWEGKALKLRRAEEGGEIDWRWWGRSFDAGYGPEREKKRRCGPMPSPPPLERSREPGEPGTREWVERVEARRREDRAVLAARVGEGGGESAAAARMRAQDRIIAGLVAENERLRGNGERWALQKKIRELEAELRERDRVEKEREEAARKKAEERERVLKAFEEAEDVVVFDS</sequence>
<evidence type="ECO:0000256" key="1">
    <source>
        <dbReference type="SAM" id="Coils"/>
    </source>
</evidence>
<evidence type="ECO:0000313" key="3">
    <source>
        <dbReference type="EMBL" id="KAF4303018.1"/>
    </source>
</evidence>
<evidence type="ECO:0000313" key="4">
    <source>
        <dbReference type="Proteomes" id="UP000572817"/>
    </source>
</evidence>
<gene>
    <name evidence="3" type="ORF">GTA08_BOTSDO08642</name>
</gene>
<proteinExistence type="predicted"/>
<keyword evidence="1" id="KW-0175">Coiled coil</keyword>
<feature type="compositionally biased region" description="Basic and acidic residues" evidence="2">
    <location>
        <begin position="240"/>
        <end position="251"/>
    </location>
</feature>